<dbReference type="RefSeq" id="WP_244536356.1">
    <property type="nucleotide sequence ID" value="NZ_CAWRBC010000118.1"/>
</dbReference>
<feature type="transmembrane region" description="Helical" evidence="6">
    <location>
        <begin position="37"/>
        <end position="64"/>
    </location>
</feature>
<dbReference type="PANTHER" id="PTHR33514">
    <property type="entry name" value="PROTEIN ABCI12, CHLOROPLASTIC"/>
    <property type="match status" value="1"/>
</dbReference>
<comment type="subcellular location">
    <subcellularLocation>
        <location evidence="1">Membrane</location>
        <topology evidence="1">Multi-pass membrane protein</topology>
    </subcellularLocation>
</comment>
<keyword evidence="5 6" id="KW-0472">Membrane</keyword>
<reference evidence="7 8" key="1">
    <citation type="submission" date="2016-11" db="EMBL/GenBank/DDBJ databases">
        <authorList>
            <person name="Jaros S."/>
            <person name="Januszkiewicz K."/>
            <person name="Wedrychowicz H."/>
        </authorList>
    </citation>
    <scope>NUCLEOTIDE SEQUENCE [LARGE SCALE GENOMIC DNA]</scope>
    <source>
        <strain evidence="7">NVI 5450</strain>
    </source>
</reference>
<gene>
    <name evidence="7" type="ORF">NVI5450_3669</name>
</gene>
<evidence type="ECO:0000256" key="6">
    <source>
        <dbReference type="SAM" id="Phobius"/>
    </source>
</evidence>
<evidence type="ECO:0000313" key="8">
    <source>
        <dbReference type="Proteomes" id="UP000183794"/>
    </source>
</evidence>
<feature type="transmembrane region" description="Helical" evidence="6">
    <location>
        <begin position="257"/>
        <end position="276"/>
    </location>
</feature>
<protein>
    <submittedName>
        <fullName evidence="7">ABC-type cobalt transport system, permease component</fullName>
    </submittedName>
</protein>
<evidence type="ECO:0000256" key="1">
    <source>
        <dbReference type="ARBA" id="ARBA00004141"/>
    </source>
</evidence>
<keyword evidence="4 6" id="KW-1133">Transmembrane helix</keyword>
<sequence length="285" mass="32072">MNKSNVNKTKKIDFGINYVNTNSALHQLNGVTKFVLFLAWVTVVLTTFDLRLILALIITGCTLLKLTKVPFPVYKTLLIATASVLTINALFMFLLAPQQGVEYIGSSTILLSLWGDYSLTQEALYYLLTVTLKYFSMFPIALVFVFTTHPTEFAASLNRLGVPYKIAYAVSLTLRYLPDVKNDFVNIMHAQQARGVDLSKNVSVLSRIKNVAKILGPLIFSSLDRADEISNAMTLRGFGHNKMRTWYSLKPMTKQDYAVMGLITLVVTLAIIKRVMATELFWYPF</sequence>
<organism evidence="7 8">
    <name type="scientific">Moritella viscosa</name>
    <dbReference type="NCBI Taxonomy" id="80854"/>
    <lineage>
        <taxon>Bacteria</taxon>
        <taxon>Pseudomonadati</taxon>
        <taxon>Pseudomonadota</taxon>
        <taxon>Gammaproteobacteria</taxon>
        <taxon>Alteromonadales</taxon>
        <taxon>Moritellaceae</taxon>
        <taxon>Moritella</taxon>
    </lineage>
</organism>
<evidence type="ECO:0000313" key="7">
    <source>
        <dbReference type="EMBL" id="SGZ11280.1"/>
    </source>
</evidence>
<evidence type="ECO:0000256" key="3">
    <source>
        <dbReference type="ARBA" id="ARBA00022692"/>
    </source>
</evidence>
<proteinExistence type="inferred from homology"/>
<name>A0A1K9ZY79_9GAMM</name>
<dbReference type="InterPro" id="IPR003339">
    <property type="entry name" value="ABC/ECF_trnsptr_transmembrane"/>
</dbReference>
<dbReference type="AlphaFoldDB" id="A0A1K9ZY79"/>
<dbReference type="EMBL" id="FPLD01000102">
    <property type="protein sequence ID" value="SGZ11280.1"/>
    <property type="molecule type" value="Genomic_DNA"/>
</dbReference>
<comment type="similarity">
    <text evidence="2">Belongs to the CbiQ family.</text>
</comment>
<accession>A0A1K9ZY79</accession>
<evidence type="ECO:0000256" key="4">
    <source>
        <dbReference type="ARBA" id="ARBA00022989"/>
    </source>
</evidence>
<keyword evidence="3 6" id="KW-0812">Transmembrane</keyword>
<evidence type="ECO:0000256" key="5">
    <source>
        <dbReference type="ARBA" id="ARBA00023136"/>
    </source>
</evidence>
<dbReference type="PANTHER" id="PTHR33514:SF1">
    <property type="entry name" value="ABC TRANSPORTER PERMEASE"/>
    <property type="match status" value="1"/>
</dbReference>
<dbReference type="CDD" id="cd16914">
    <property type="entry name" value="EcfT"/>
    <property type="match status" value="1"/>
</dbReference>
<feature type="transmembrane region" description="Helical" evidence="6">
    <location>
        <begin position="123"/>
        <end position="146"/>
    </location>
</feature>
<dbReference type="Pfam" id="PF02361">
    <property type="entry name" value="CbiQ"/>
    <property type="match status" value="1"/>
</dbReference>
<dbReference type="Proteomes" id="UP000183794">
    <property type="component" value="Unassembled WGS sequence"/>
</dbReference>
<evidence type="ECO:0000256" key="2">
    <source>
        <dbReference type="ARBA" id="ARBA00008564"/>
    </source>
</evidence>
<dbReference type="GO" id="GO:0005886">
    <property type="term" value="C:plasma membrane"/>
    <property type="evidence" value="ECO:0007669"/>
    <property type="project" value="TreeGrafter"/>
</dbReference>
<feature type="transmembrane region" description="Helical" evidence="6">
    <location>
        <begin position="76"/>
        <end position="96"/>
    </location>
</feature>